<dbReference type="Gene3D" id="1.10.600.10">
    <property type="entry name" value="Farnesyl Diphosphate Synthase"/>
    <property type="match status" value="1"/>
</dbReference>
<evidence type="ECO:0000313" key="9">
    <source>
        <dbReference type="EMBL" id="OTQ11171.1"/>
    </source>
</evidence>
<dbReference type="InterPro" id="IPR033749">
    <property type="entry name" value="Polyprenyl_synt_CS"/>
</dbReference>
<dbReference type="OrthoDB" id="9805316at2"/>
<dbReference type="InterPro" id="IPR053378">
    <property type="entry name" value="Prenyl_diphosphate_synthase"/>
</dbReference>
<evidence type="ECO:0000256" key="7">
    <source>
        <dbReference type="RuleBase" id="RU004466"/>
    </source>
</evidence>
<evidence type="ECO:0000313" key="8">
    <source>
        <dbReference type="EMBL" id="OTQ01697.1"/>
    </source>
</evidence>
<dbReference type="PROSITE" id="PS00444">
    <property type="entry name" value="POLYPRENYL_SYNTHASE_2"/>
    <property type="match status" value="1"/>
</dbReference>
<dbReference type="GO" id="GO:0004659">
    <property type="term" value="F:prenyltransferase activity"/>
    <property type="evidence" value="ECO:0007669"/>
    <property type="project" value="InterPro"/>
</dbReference>
<proteinExistence type="inferred from homology"/>
<evidence type="ECO:0000256" key="4">
    <source>
        <dbReference type="ARBA" id="ARBA00022723"/>
    </source>
</evidence>
<evidence type="ECO:0000256" key="3">
    <source>
        <dbReference type="ARBA" id="ARBA00022679"/>
    </source>
</evidence>
<evidence type="ECO:0000256" key="6">
    <source>
        <dbReference type="ARBA" id="ARBA00023229"/>
    </source>
</evidence>
<evidence type="ECO:0000313" key="10">
    <source>
        <dbReference type="Proteomes" id="UP000194800"/>
    </source>
</evidence>
<dbReference type="PROSITE" id="PS00723">
    <property type="entry name" value="POLYPRENYL_SYNTHASE_1"/>
    <property type="match status" value="1"/>
</dbReference>
<dbReference type="GO" id="GO:0046872">
    <property type="term" value="F:metal ion binding"/>
    <property type="evidence" value="ECO:0007669"/>
    <property type="project" value="UniProtKB-KW"/>
</dbReference>
<dbReference type="Pfam" id="PF00348">
    <property type="entry name" value="polyprenyl_synt"/>
    <property type="match status" value="1"/>
</dbReference>
<evidence type="ECO:0000256" key="2">
    <source>
        <dbReference type="ARBA" id="ARBA00006706"/>
    </source>
</evidence>
<keyword evidence="10" id="KW-1185">Reference proteome</keyword>
<protein>
    <submittedName>
        <fullName evidence="8">(2E,6E)-farnesyl diphosphate synthase</fullName>
    </submittedName>
</protein>
<dbReference type="GO" id="GO:0005737">
    <property type="term" value="C:cytoplasm"/>
    <property type="evidence" value="ECO:0007669"/>
    <property type="project" value="UniProtKB-ARBA"/>
</dbReference>
<dbReference type="Proteomes" id="UP000194800">
    <property type="component" value="Unassembled WGS sequence"/>
</dbReference>
<dbReference type="GO" id="GO:0016114">
    <property type="term" value="P:terpenoid biosynthetic process"/>
    <property type="evidence" value="ECO:0007669"/>
    <property type="project" value="UniProtKB-ARBA"/>
</dbReference>
<accession>A0A242NLR3</accession>
<dbReference type="NCBIfam" id="NF045485">
    <property type="entry name" value="FPPsyn"/>
    <property type="match status" value="1"/>
</dbReference>
<dbReference type="RefSeq" id="WP_086300438.1">
    <property type="nucleotide sequence ID" value="NZ_MZNE01000013.1"/>
</dbReference>
<dbReference type="PANTHER" id="PTHR43281:SF1">
    <property type="entry name" value="FARNESYL DIPHOSPHATE SYNTHASE"/>
    <property type="match status" value="1"/>
</dbReference>
<reference evidence="10 11" key="1">
    <citation type="submission" date="2017-03" db="EMBL/GenBank/DDBJ databases">
        <title>Comparative genomics of honeybee gut symbionts reveal geographically distinct and subgroup specific antibiotic resistance.</title>
        <authorList>
            <person name="Ludvigsen J."/>
            <person name="Porcellato D."/>
            <person name="Labee-Lund T.M."/>
            <person name="Amdam G.V."/>
            <person name="Rudi K."/>
        </authorList>
    </citation>
    <scope>NUCLEOTIDE SEQUENCE [LARGE SCALE GENOMIC DNA]</scope>
    <source>
        <strain evidence="8 11">A-7-12</strain>
        <strain evidence="9 10">A-9-12</strain>
    </source>
</reference>
<dbReference type="Proteomes" id="UP000194977">
    <property type="component" value="Unassembled WGS sequence"/>
</dbReference>
<comment type="cofactor">
    <cofactor evidence="1">
        <name>Mg(2+)</name>
        <dbReference type="ChEBI" id="CHEBI:18420"/>
    </cofactor>
</comment>
<sequence>MNNLKPLQERINTFLATYITQFSSTKLQQAMSYSLLAGGKRIRPILVYLTGQMFDCSLAKLDEAAAAIEMIHTYSLIHDDLPAMDNDNLRRGKPTCHIKYGHAEAILAGDALQSLAFSLLSESQHLNNQVKIDMISELANASGLTGMCLGQSLDLQAEHQAITLEHLQKIHNYKTGVLIKSAVRLGAFASGDISKPYYPLLDSYAQAIGLAFQIQDDILDVIGEQAIMGKPKGSDIIHEKCTYPALLGLQTAIDMTKQLYDQAIDSLNQIPYNSQPLQDLAGFIINRNS</sequence>
<dbReference type="NCBIfam" id="NF007877">
    <property type="entry name" value="PRK10581.1"/>
    <property type="match status" value="1"/>
</dbReference>
<dbReference type="SFLD" id="SFLDG01017">
    <property type="entry name" value="Polyprenyl_Transferase_Like"/>
    <property type="match status" value="1"/>
</dbReference>
<dbReference type="AlphaFoldDB" id="A0A242NLR3"/>
<keyword evidence="4" id="KW-0479">Metal-binding</keyword>
<dbReference type="SUPFAM" id="SSF48576">
    <property type="entry name" value="Terpenoid synthases"/>
    <property type="match status" value="1"/>
</dbReference>
<dbReference type="CDD" id="cd00685">
    <property type="entry name" value="Trans_IPPS_HT"/>
    <property type="match status" value="1"/>
</dbReference>
<keyword evidence="5" id="KW-0460">Magnesium</keyword>
<comment type="caution">
    <text evidence="8">The sequence shown here is derived from an EMBL/GenBank/DDBJ whole genome shotgun (WGS) entry which is preliminary data.</text>
</comment>
<organism evidence="8 11">
    <name type="scientific">Gilliamella apicola</name>
    <dbReference type="NCBI Taxonomy" id="1196095"/>
    <lineage>
        <taxon>Bacteria</taxon>
        <taxon>Pseudomonadati</taxon>
        <taxon>Pseudomonadota</taxon>
        <taxon>Gammaproteobacteria</taxon>
        <taxon>Orbales</taxon>
        <taxon>Orbaceae</taxon>
        <taxon>Gilliamella</taxon>
    </lineage>
</organism>
<dbReference type="InterPro" id="IPR000092">
    <property type="entry name" value="Polyprenyl_synt"/>
</dbReference>
<dbReference type="SFLD" id="SFLDS00005">
    <property type="entry name" value="Isoprenoid_Synthase_Type_I"/>
    <property type="match status" value="1"/>
</dbReference>
<name>A0A242NLR3_9GAMM</name>
<keyword evidence="3 7" id="KW-0808">Transferase</keyword>
<dbReference type="EMBL" id="NART01000008">
    <property type="protein sequence ID" value="OTQ11171.1"/>
    <property type="molecule type" value="Genomic_DNA"/>
</dbReference>
<dbReference type="GO" id="GO:0008654">
    <property type="term" value="P:phospholipid biosynthetic process"/>
    <property type="evidence" value="ECO:0007669"/>
    <property type="project" value="UniProtKB-ARBA"/>
</dbReference>
<evidence type="ECO:0000313" key="11">
    <source>
        <dbReference type="Proteomes" id="UP000194977"/>
    </source>
</evidence>
<gene>
    <name evidence="9" type="ORF">B6C91_03015</name>
    <name evidence="8" type="ORF">B6D08_00445</name>
</gene>
<dbReference type="EMBL" id="NARP01000001">
    <property type="protein sequence ID" value="OTQ01697.1"/>
    <property type="molecule type" value="Genomic_DNA"/>
</dbReference>
<keyword evidence="6" id="KW-0414">Isoprene biosynthesis</keyword>
<dbReference type="FunFam" id="1.10.600.10:FF:000001">
    <property type="entry name" value="Geranylgeranyl diphosphate synthase"/>
    <property type="match status" value="1"/>
</dbReference>
<comment type="similarity">
    <text evidence="2 7">Belongs to the FPP/GGPP synthase family.</text>
</comment>
<dbReference type="InterPro" id="IPR008949">
    <property type="entry name" value="Isoprenoid_synthase_dom_sf"/>
</dbReference>
<evidence type="ECO:0000256" key="5">
    <source>
        <dbReference type="ARBA" id="ARBA00022842"/>
    </source>
</evidence>
<dbReference type="PANTHER" id="PTHR43281">
    <property type="entry name" value="FARNESYL DIPHOSPHATE SYNTHASE"/>
    <property type="match status" value="1"/>
</dbReference>
<evidence type="ECO:0000256" key="1">
    <source>
        <dbReference type="ARBA" id="ARBA00001946"/>
    </source>
</evidence>